<accession>A0A5B7GGT4</accession>
<comment type="caution">
    <text evidence="2">The sequence shown here is derived from an EMBL/GenBank/DDBJ whole genome shotgun (WGS) entry which is preliminary data.</text>
</comment>
<feature type="region of interest" description="Disordered" evidence="1">
    <location>
        <begin position="1"/>
        <end position="22"/>
    </location>
</feature>
<sequence length="96" mass="10271">MSGAGVRGEREDRGRAWGAEGSRSITRLRHLAAAERALVPAALRHGSIAALPTERGAPETRTCVLPAAAPALPRPRSQVWAYGRAAMTTPHPRRVE</sequence>
<name>A0A5B7GGT4_PORTR</name>
<gene>
    <name evidence="2" type="ORF">E2C01_050446</name>
</gene>
<dbReference type="AlphaFoldDB" id="A0A5B7GGT4"/>
<organism evidence="2 3">
    <name type="scientific">Portunus trituberculatus</name>
    <name type="common">Swimming crab</name>
    <name type="synonym">Neptunus trituberculatus</name>
    <dbReference type="NCBI Taxonomy" id="210409"/>
    <lineage>
        <taxon>Eukaryota</taxon>
        <taxon>Metazoa</taxon>
        <taxon>Ecdysozoa</taxon>
        <taxon>Arthropoda</taxon>
        <taxon>Crustacea</taxon>
        <taxon>Multicrustacea</taxon>
        <taxon>Malacostraca</taxon>
        <taxon>Eumalacostraca</taxon>
        <taxon>Eucarida</taxon>
        <taxon>Decapoda</taxon>
        <taxon>Pleocyemata</taxon>
        <taxon>Brachyura</taxon>
        <taxon>Eubrachyura</taxon>
        <taxon>Portunoidea</taxon>
        <taxon>Portunidae</taxon>
        <taxon>Portuninae</taxon>
        <taxon>Portunus</taxon>
    </lineage>
</organism>
<keyword evidence="3" id="KW-1185">Reference proteome</keyword>
<proteinExistence type="predicted"/>
<dbReference type="Proteomes" id="UP000324222">
    <property type="component" value="Unassembled WGS sequence"/>
</dbReference>
<evidence type="ECO:0000256" key="1">
    <source>
        <dbReference type="SAM" id="MobiDB-lite"/>
    </source>
</evidence>
<dbReference type="EMBL" id="VSRR010013983">
    <property type="protein sequence ID" value="MPC56487.1"/>
    <property type="molecule type" value="Genomic_DNA"/>
</dbReference>
<protein>
    <submittedName>
        <fullName evidence="2">Uncharacterized protein</fullName>
    </submittedName>
</protein>
<reference evidence="2 3" key="1">
    <citation type="submission" date="2019-05" db="EMBL/GenBank/DDBJ databases">
        <title>Another draft genome of Portunus trituberculatus and its Hox gene families provides insights of decapod evolution.</title>
        <authorList>
            <person name="Jeong J.-H."/>
            <person name="Song I."/>
            <person name="Kim S."/>
            <person name="Choi T."/>
            <person name="Kim D."/>
            <person name="Ryu S."/>
            <person name="Kim W."/>
        </authorList>
    </citation>
    <scope>NUCLEOTIDE SEQUENCE [LARGE SCALE GENOMIC DNA]</scope>
    <source>
        <tissue evidence="2">Muscle</tissue>
    </source>
</reference>
<evidence type="ECO:0000313" key="3">
    <source>
        <dbReference type="Proteomes" id="UP000324222"/>
    </source>
</evidence>
<evidence type="ECO:0000313" key="2">
    <source>
        <dbReference type="EMBL" id="MPC56487.1"/>
    </source>
</evidence>